<evidence type="ECO:0000256" key="11">
    <source>
        <dbReference type="RuleBase" id="RU000498"/>
    </source>
</evidence>
<feature type="domain" description="Catalase core" evidence="13">
    <location>
        <begin position="36"/>
        <end position="423"/>
    </location>
</feature>
<evidence type="ECO:0000256" key="7">
    <source>
        <dbReference type="ARBA" id="ARBA00023002"/>
    </source>
</evidence>
<dbReference type="PIRSF" id="PIRSF038927">
    <property type="entry name" value="Catalase_clade2"/>
    <property type="match status" value="1"/>
</dbReference>
<dbReference type="PANTHER" id="PTHR42821">
    <property type="entry name" value="CATALASE"/>
    <property type="match status" value="1"/>
</dbReference>
<evidence type="ECO:0000256" key="9">
    <source>
        <dbReference type="ARBA" id="ARBA00023324"/>
    </source>
</evidence>
<dbReference type="Pfam" id="PF00199">
    <property type="entry name" value="Catalase"/>
    <property type="match status" value="1"/>
</dbReference>
<dbReference type="Pfam" id="PF18011">
    <property type="entry name" value="Catalase_C"/>
    <property type="match status" value="1"/>
</dbReference>
<dbReference type="InterPro" id="IPR041399">
    <property type="entry name" value="Catalase_large_C"/>
</dbReference>
<name>A0ABN2W4U8_9ACTN</name>
<evidence type="ECO:0000256" key="2">
    <source>
        <dbReference type="ARBA" id="ARBA00010660"/>
    </source>
</evidence>
<dbReference type="InterPro" id="IPR024708">
    <property type="entry name" value="Catalase_AS"/>
</dbReference>
<dbReference type="InterPro" id="IPR018028">
    <property type="entry name" value="Catalase"/>
</dbReference>
<keyword evidence="7 10" id="KW-0560">Oxidoreductase</keyword>
<dbReference type="PANTHER" id="PTHR42821:SF1">
    <property type="entry name" value="CATALASE-B"/>
    <property type="match status" value="1"/>
</dbReference>
<dbReference type="InterPro" id="IPR020835">
    <property type="entry name" value="Catalase_sf"/>
</dbReference>
<evidence type="ECO:0000256" key="1">
    <source>
        <dbReference type="ARBA" id="ARBA00001971"/>
    </source>
</evidence>
<dbReference type="CDD" id="cd03132">
    <property type="entry name" value="GATase1_catalase"/>
    <property type="match status" value="1"/>
</dbReference>
<keyword evidence="6 10" id="KW-0479">Metal-binding</keyword>
<dbReference type="Gene3D" id="3.40.50.880">
    <property type="match status" value="1"/>
</dbReference>
<dbReference type="InterPro" id="IPR010582">
    <property type="entry name" value="Catalase_immune_responsive"/>
</dbReference>
<accession>A0ABN2W4U8</accession>
<dbReference type="SUPFAM" id="SSF52317">
    <property type="entry name" value="Class I glutamine amidotransferase-like"/>
    <property type="match status" value="1"/>
</dbReference>
<keyword evidence="4 10" id="KW-0575">Peroxidase</keyword>
<evidence type="ECO:0000313" key="14">
    <source>
        <dbReference type="EMBL" id="GAA2080237.1"/>
    </source>
</evidence>
<dbReference type="InterPro" id="IPR029062">
    <property type="entry name" value="Class_I_gatase-like"/>
</dbReference>
<dbReference type="PROSITE" id="PS51402">
    <property type="entry name" value="CATALASE_3"/>
    <property type="match status" value="1"/>
</dbReference>
<dbReference type="InterPro" id="IPR002226">
    <property type="entry name" value="Catalase_haem_BS"/>
</dbReference>
<dbReference type="Pfam" id="PF06628">
    <property type="entry name" value="Catalase-rel"/>
    <property type="match status" value="1"/>
</dbReference>
<reference evidence="14 15" key="1">
    <citation type="journal article" date="2019" name="Int. J. Syst. Evol. Microbiol.">
        <title>The Global Catalogue of Microorganisms (GCM) 10K type strain sequencing project: providing services to taxonomists for standard genome sequencing and annotation.</title>
        <authorList>
            <consortium name="The Broad Institute Genomics Platform"/>
            <consortium name="The Broad Institute Genome Sequencing Center for Infectious Disease"/>
            <person name="Wu L."/>
            <person name="Ma J."/>
        </authorList>
    </citation>
    <scope>NUCLEOTIDE SEQUENCE [LARGE SCALE GENOMIC DNA]</scope>
    <source>
        <strain evidence="14 15">JCM 15478</strain>
    </source>
</reference>
<comment type="caution">
    <text evidence="14">The sequence shown here is derived from an EMBL/GenBank/DDBJ whole genome shotgun (WGS) entry which is preliminary data.</text>
</comment>
<keyword evidence="9 10" id="KW-0376">Hydrogen peroxide</keyword>
<dbReference type="SMART" id="SM01060">
    <property type="entry name" value="Catalase"/>
    <property type="match status" value="1"/>
</dbReference>
<dbReference type="SUPFAM" id="SSF56634">
    <property type="entry name" value="Heme-dependent catalase-like"/>
    <property type="match status" value="1"/>
</dbReference>
<evidence type="ECO:0000256" key="5">
    <source>
        <dbReference type="ARBA" id="ARBA00022617"/>
    </source>
</evidence>
<dbReference type="Gene3D" id="2.40.180.10">
    <property type="entry name" value="Catalase core domain"/>
    <property type="match status" value="1"/>
</dbReference>
<evidence type="ECO:0000256" key="3">
    <source>
        <dbReference type="ARBA" id="ARBA00012314"/>
    </source>
</evidence>
<dbReference type="Proteomes" id="UP001500016">
    <property type="component" value="Unassembled WGS sequence"/>
</dbReference>
<organism evidence="14 15">
    <name type="scientific">Streptomyces albiaxialis</name>
    <dbReference type="NCBI Taxonomy" id="329523"/>
    <lineage>
        <taxon>Bacteria</taxon>
        <taxon>Bacillati</taxon>
        <taxon>Actinomycetota</taxon>
        <taxon>Actinomycetes</taxon>
        <taxon>Kitasatosporales</taxon>
        <taxon>Streptomycetaceae</taxon>
        <taxon>Streptomyces</taxon>
    </lineage>
</organism>
<comment type="catalytic activity">
    <reaction evidence="10 11">
        <text>2 H2O2 = O2 + 2 H2O</text>
        <dbReference type="Rhea" id="RHEA:20309"/>
        <dbReference type="ChEBI" id="CHEBI:15377"/>
        <dbReference type="ChEBI" id="CHEBI:15379"/>
        <dbReference type="ChEBI" id="CHEBI:16240"/>
        <dbReference type="EC" id="1.11.1.6"/>
    </reaction>
</comment>
<dbReference type="InterPro" id="IPR024712">
    <property type="entry name" value="Catalase_clade2"/>
</dbReference>
<evidence type="ECO:0000256" key="12">
    <source>
        <dbReference type="SAM" id="MobiDB-lite"/>
    </source>
</evidence>
<dbReference type="Gene3D" id="1.20.1370.20">
    <property type="match status" value="1"/>
</dbReference>
<feature type="region of interest" description="Disordered" evidence="12">
    <location>
        <begin position="1"/>
        <end position="41"/>
    </location>
</feature>
<dbReference type="EC" id="1.11.1.6" evidence="3 10"/>
<dbReference type="EMBL" id="BAAAPE010000009">
    <property type="protein sequence ID" value="GAA2080237.1"/>
    <property type="molecule type" value="Genomic_DNA"/>
</dbReference>
<comment type="similarity">
    <text evidence="2">Belongs to the catalase family. HPII subfamily.</text>
</comment>
<evidence type="ECO:0000313" key="15">
    <source>
        <dbReference type="Proteomes" id="UP001500016"/>
    </source>
</evidence>
<evidence type="ECO:0000256" key="6">
    <source>
        <dbReference type="ARBA" id="ARBA00022723"/>
    </source>
</evidence>
<keyword evidence="5 10" id="KW-0349">Heme</keyword>
<sequence length="712" mass="77446">MSEAKGTDATPMHGKDRKQRQNDDFRAVDPAEVPLTTDQGTAVDHTDDALTAGERGPTLMEDFHFREKLTHFDHERIPERVVHARGAGAYGYFYPYESCASFTRAAFLQDPSVHTPVFVRFSTVQGPRGSADTVRDVRGFATKFYTSEGNFDLVGNNFPVFFIQDGIKFPDFVHALKPEPHNEIPTGASAHDTLWDFVSLQPETLHAVMWLMSDRAIPRSYRMMPGFGVHTFRLVDADGRGTFVKFHWTPRLGTHSLVWDEAQECQGRDPDFNRRDLWEAIEAGEYPEYELGVQLVPETDEFAFDFDLLDATKLIPEERVPVRPVGRMVLDRNPDNFFAETEQVAFHTANIVPGIDFTDDPLLQARLFSYLDTQLLRLGGSNFAQLPVNRPLAPVSTDQRDGFHQTAIHRGTSYTKNSLGGGCPAVGGPEGAAFAHHATRVDGAKVRARSASFRDHHSQAALFWHSASAWEKQHIVDAFRFELGKVGAVSVRERVVGELNGVDHALASAVATGVGVPAPPADEAATHKQVSPALSLENAPGDGSIRTRKVAVLVDDGVDAEQVVSVRDVLAAQGAVVEALAPRDGTIAGRDGEPQAVDRSLMTVASVLYDAVYVPGGPGPDAPSAQPNGAVLRFVRDAYRHGKPVAASGSGVAALEALEAPGLRLAEGPGEAVADHGVVSERTEGPVSGDFTRAFSEALAAHRHRDRPQARD</sequence>
<keyword evidence="15" id="KW-1185">Reference proteome</keyword>
<evidence type="ECO:0000259" key="13">
    <source>
        <dbReference type="SMART" id="SM01060"/>
    </source>
</evidence>
<comment type="cofactor">
    <cofactor evidence="1 10">
        <name>heme</name>
        <dbReference type="ChEBI" id="CHEBI:30413"/>
    </cofactor>
</comment>
<feature type="compositionally biased region" description="Basic and acidic residues" evidence="12">
    <location>
        <begin position="19"/>
        <end position="29"/>
    </location>
</feature>
<gene>
    <name evidence="14" type="ORF">GCM10009801_38430</name>
</gene>
<dbReference type="InterPro" id="IPR011614">
    <property type="entry name" value="Catalase_core"/>
</dbReference>
<comment type="function">
    <text evidence="10">Decomposes hydrogen peroxide into water and oxygen; serves to protect cells from the toxic effects of hydrogen peroxide.</text>
</comment>
<dbReference type="InterPro" id="IPR043156">
    <property type="entry name" value="Catalase_clade2_helical"/>
</dbReference>
<evidence type="ECO:0000256" key="8">
    <source>
        <dbReference type="ARBA" id="ARBA00023004"/>
    </source>
</evidence>
<keyword evidence="8 10" id="KW-0408">Iron</keyword>
<proteinExistence type="inferred from homology"/>
<dbReference type="PRINTS" id="PR00067">
    <property type="entry name" value="CATALASE"/>
</dbReference>
<dbReference type="PROSITE" id="PS00437">
    <property type="entry name" value="CATALASE_1"/>
    <property type="match status" value="1"/>
</dbReference>
<dbReference type="PROSITE" id="PS00438">
    <property type="entry name" value="CATALASE_2"/>
    <property type="match status" value="1"/>
</dbReference>
<evidence type="ECO:0000256" key="10">
    <source>
        <dbReference type="PIRNR" id="PIRNR038927"/>
    </source>
</evidence>
<evidence type="ECO:0000256" key="4">
    <source>
        <dbReference type="ARBA" id="ARBA00022559"/>
    </source>
</evidence>
<protein>
    <recommendedName>
        <fullName evidence="3 10">Catalase</fullName>
        <ecNumber evidence="3 10">1.11.1.6</ecNumber>
    </recommendedName>
</protein>